<dbReference type="Gene3D" id="1.20.120.530">
    <property type="entry name" value="GntR ligand-binding domain-like"/>
    <property type="match status" value="1"/>
</dbReference>
<protein>
    <recommendedName>
        <fullName evidence="4">HTH gntR-type domain-containing protein</fullName>
    </recommendedName>
</protein>
<dbReference type="InterPro" id="IPR008920">
    <property type="entry name" value="TF_FadR/GntR_C"/>
</dbReference>
<keyword evidence="1" id="KW-0805">Transcription regulation</keyword>
<keyword evidence="2" id="KW-0238">DNA-binding</keyword>
<evidence type="ECO:0000259" key="4">
    <source>
        <dbReference type="PROSITE" id="PS50949"/>
    </source>
</evidence>
<dbReference type="Pfam" id="PF07729">
    <property type="entry name" value="FCD"/>
    <property type="match status" value="1"/>
</dbReference>
<dbReference type="KEGG" id="dfl:DFE_3036"/>
<dbReference type="PROSITE" id="PS50949">
    <property type="entry name" value="HTH_GNTR"/>
    <property type="match status" value="1"/>
</dbReference>
<feature type="domain" description="HTH gntR-type" evidence="4">
    <location>
        <begin position="6"/>
        <end position="73"/>
    </location>
</feature>
<dbReference type="InterPro" id="IPR011711">
    <property type="entry name" value="GntR_C"/>
</dbReference>
<evidence type="ECO:0000256" key="2">
    <source>
        <dbReference type="ARBA" id="ARBA00023125"/>
    </source>
</evidence>
<reference evidence="5 6" key="1">
    <citation type="journal article" date="2018" name="Sci. Adv.">
        <title>Multi-heme cytochromes provide a pathway for survival in energy-limited environments.</title>
        <authorList>
            <person name="Deng X."/>
            <person name="Dohmae N."/>
            <person name="Nealson K.H."/>
            <person name="Hashimoto K."/>
            <person name="Okamoto A."/>
        </authorList>
    </citation>
    <scope>NUCLEOTIDE SEQUENCE [LARGE SCALE GENOMIC DNA]</scope>
    <source>
        <strain evidence="5 6">IS5</strain>
    </source>
</reference>
<proteinExistence type="predicted"/>
<gene>
    <name evidence="5" type="ORF">DFE_3036</name>
</gene>
<accession>A0A2Z6B2P4</accession>
<keyword evidence="3" id="KW-0804">Transcription</keyword>
<dbReference type="Pfam" id="PF00392">
    <property type="entry name" value="GntR"/>
    <property type="match status" value="1"/>
</dbReference>
<evidence type="ECO:0000256" key="1">
    <source>
        <dbReference type="ARBA" id="ARBA00023015"/>
    </source>
</evidence>
<evidence type="ECO:0000313" key="5">
    <source>
        <dbReference type="EMBL" id="BBD09762.1"/>
    </source>
</evidence>
<dbReference type="GO" id="GO:0003677">
    <property type="term" value="F:DNA binding"/>
    <property type="evidence" value="ECO:0007669"/>
    <property type="project" value="UniProtKB-KW"/>
</dbReference>
<dbReference type="GO" id="GO:0003700">
    <property type="term" value="F:DNA-binding transcription factor activity"/>
    <property type="evidence" value="ECO:0007669"/>
    <property type="project" value="InterPro"/>
</dbReference>
<dbReference type="PANTHER" id="PTHR43537">
    <property type="entry name" value="TRANSCRIPTIONAL REGULATOR, GNTR FAMILY"/>
    <property type="match status" value="1"/>
</dbReference>
<dbReference type="InterPro" id="IPR036388">
    <property type="entry name" value="WH-like_DNA-bd_sf"/>
</dbReference>
<dbReference type="SMART" id="SM00895">
    <property type="entry name" value="FCD"/>
    <property type="match status" value="1"/>
</dbReference>
<sequence>MKKKSTTLAEEARSILERMIIFNELDSGVMYSEKQLATMLNMGRTPVREALQRLCHDKMVEIHPRRGVRFPQVTVENQLKLLEVRRGLEPLCIHYATLRGTVEQKRRMLHLADAMIAAAENEDHVALLEYIREAHEILSEATTNDYFARVMSPLHGLSRRFWFLYIRRSGTIMDGAIRHADIMQAVARGDETLAVAASEALLDYLVEFSYNALKMDNGTET</sequence>
<dbReference type="SUPFAM" id="SSF48008">
    <property type="entry name" value="GntR ligand-binding domain-like"/>
    <property type="match status" value="1"/>
</dbReference>
<keyword evidence="6" id="KW-1185">Reference proteome</keyword>
<name>A0A2Z6B2P4_9BACT</name>
<evidence type="ECO:0000313" key="6">
    <source>
        <dbReference type="Proteomes" id="UP000269883"/>
    </source>
</evidence>
<dbReference type="InterPro" id="IPR036390">
    <property type="entry name" value="WH_DNA-bd_sf"/>
</dbReference>
<dbReference type="Gene3D" id="1.10.10.10">
    <property type="entry name" value="Winged helix-like DNA-binding domain superfamily/Winged helix DNA-binding domain"/>
    <property type="match status" value="1"/>
</dbReference>
<dbReference type="Proteomes" id="UP000269883">
    <property type="component" value="Chromosome"/>
</dbReference>
<dbReference type="RefSeq" id="WP_172961782.1">
    <property type="nucleotide sequence ID" value="NZ_AP017378.1"/>
</dbReference>
<dbReference type="InterPro" id="IPR000524">
    <property type="entry name" value="Tscrpt_reg_HTH_GntR"/>
</dbReference>
<dbReference type="AlphaFoldDB" id="A0A2Z6B2P4"/>
<dbReference type="PANTHER" id="PTHR43537:SF45">
    <property type="entry name" value="GNTR FAMILY REGULATORY PROTEIN"/>
    <property type="match status" value="1"/>
</dbReference>
<dbReference type="EMBL" id="AP017378">
    <property type="protein sequence ID" value="BBD09762.1"/>
    <property type="molecule type" value="Genomic_DNA"/>
</dbReference>
<dbReference type="SUPFAM" id="SSF46785">
    <property type="entry name" value="Winged helix' DNA-binding domain"/>
    <property type="match status" value="1"/>
</dbReference>
<dbReference type="SMART" id="SM00345">
    <property type="entry name" value="HTH_GNTR"/>
    <property type="match status" value="1"/>
</dbReference>
<evidence type="ECO:0000256" key="3">
    <source>
        <dbReference type="ARBA" id="ARBA00023163"/>
    </source>
</evidence>
<organism evidence="5 6">
    <name type="scientific">Desulfovibrio ferrophilus</name>
    <dbReference type="NCBI Taxonomy" id="241368"/>
    <lineage>
        <taxon>Bacteria</taxon>
        <taxon>Pseudomonadati</taxon>
        <taxon>Thermodesulfobacteriota</taxon>
        <taxon>Desulfovibrionia</taxon>
        <taxon>Desulfovibrionales</taxon>
        <taxon>Desulfovibrionaceae</taxon>
        <taxon>Desulfovibrio</taxon>
    </lineage>
</organism>